<gene>
    <name evidence="1" type="ORF">BHW43_06705</name>
</gene>
<accession>A0A1Q6R5D8</accession>
<evidence type="ECO:0000313" key="2">
    <source>
        <dbReference type="Proteomes" id="UP000186777"/>
    </source>
</evidence>
<sequence>MTLETPSVNGRRRRNWRAGRNPQKGFALVEKMFYYYHRIKKAVEITRAEQGYYQSGGRTGGGSSNHAFVSDPTATIAMKHYQPLGKVIINADRLNEEVIANPEKWLTIVEQTFMYFDDEELVSEVLRRRFFLNEPMATSCIDLGLSYGKYYKLRDIGVDYALKCAIQLGVIKVFE</sequence>
<evidence type="ECO:0000313" key="1">
    <source>
        <dbReference type="EMBL" id="OLA37510.1"/>
    </source>
</evidence>
<reference evidence="1 2" key="1">
    <citation type="journal article" date="2016" name="Nat. Biotechnol.">
        <title>Measurement of bacterial replication rates in microbial communities.</title>
        <authorList>
            <person name="Brown C.T."/>
            <person name="Olm M.R."/>
            <person name="Thomas B.C."/>
            <person name="Banfield J.F."/>
        </authorList>
    </citation>
    <scope>NUCLEOTIDE SEQUENCE [LARGE SCALE GENOMIC DNA]</scope>
    <source>
        <strain evidence="1">46_33</strain>
    </source>
</reference>
<dbReference type="EMBL" id="MNTG01000030">
    <property type="protein sequence ID" value="OLA37510.1"/>
    <property type="molecule type" value="Genomic_DNA"/>
</dbReference>
<proteinExistence type="predicted"/>
<organism evidence="1 2">
    <name type="scientific">Phascolarctobacterium succinatutens</name>
    <dbReference type="NCBI Taxonomy" id="626940"/>
    <lineage>
        <taxon>Bacteria</taxon>
        <taxon>Bacillati</taxon>
        <taxon>Bacillota</taxon>
        <taxon>Negativicutes</taxon>
        <taxon>Acidaminococcales</taxon>
        <taxon>Acidaminococcaceae</taxon>
        <taxon>Phascolarctobacterium</taxon>
    </lineage>
</organism>
<name>A0A1Q6R5D8_9FIRM</name>
<dbReference type="AlphaFoldDB" id="A0A1Q6R5D8"/>
<dbReference type="RefSeq" id="WP_303679994.1">
    <property type="nucleotide sequence ID" value="NZ_MNTG01000030.1"/>
</dbReference>
<dbReference type="STRING" id="626940.BHW43_06705"/>
<protein>
    <submittedName>
        <fullName evidence="1">Uncharacterized protein</fullName>
    </submittedName>
</protein>
<dbReference type="Proteomes" id="UP000186777">
    <property type="component" value="Unassembled WGS sequence"/>
</dbReference>
<comment type="caution">
    <text evidence="1">The sequence shown here is derived from an EMBL/GenBank/DDBJ whole genome shotgun (WGS) entry which is preliminary data.</text>
</comment>